<keyword evidence="4" id="KW-1185">Reference proteome</keyword>
<keyword evidence="1" id="KW-0175">Coiled coil</keyword>
<protein>
    <recommendedName>
        <fullName evidence="5">DUF4407 domain-containing protein</fullName>
    </recommendedName>
</protein>
<evidence type="ECO:0000313" key="3">
    <source>
        <dbReference type="EMBL" id="SFC45007.1"/>
    </source>
</evidence>
<keyword evidence="2" id="KW-0812">Transmembrane</keyword>
<organism evidence="3 4">
    <name type="scientific">Flexibacter flexilis DSM 6793</name>
    <dbReference type="NCBI Taxonomy" id="927664"/>
    <lineage>
        <taxon>Bacteria</taxon>
        <taxon>Pseudomonadati</taxon>
        <taxon>Bacteroidota</taxon>
        <taxon>Cytophagia</taxon>
        <taxon>Cytophagales</taxon>
        <taxon>Flexibacteraceae</taxon>
        <taxon>Flexibacter</taxon>
    </lineage>
</organism>
<feature type="coiled-coil region" evidence="1">
    <location>
        <begin position="136"/>
        <end position="163"/>
    </location>
</feature>
<dbReference type="InterPro" id="IPR025519">
    <property type="entry name" value="DUF4407"/>
</dbReference>
<accession>A0A1I1J8U3</accession>
<dbReference type="Pfam" id="PF14362">
    <property type="entry name" value="DUF4407"/>
    <property type="match status" value="1"/>
</dbReference>
<dbReference type="Proteomes" id="UP000199514">
    <property type="component" value="Unassembled WGS sequence"/>
</dbReference>
<name>A0A1I1J8U3_9BACT</name>
<evidence type="ECO:0000256" key="2">
    <source>
        <dbReference type="SAM" id="Phobius"/>
    </source>
</evidence>
<dbReference type="STRING" id="927664.SAMN05421780_105250"/>
<gene>
    <name evidence="3" type="ORF">SAMN05421780_105250</name>
</gene>
<reference evidence="3 4" key="1">
    <citation type="submission" date="2016-10" db="EMBL/GenBank/DDBJ databases">
        <authorList>
            <person name="de Groot N.N."/>
        </authorList>
    </citation>
    <scope>NUCLEOTIDE SEQUENCE [LARGE SCALE GENOMIC DNA]</scope>
    <source>
        <strain evidence="3 4">DSM 6793</strain>
    </source>
</reference>
<feature type="transmembrane region" description="Helical" evidence="2">
    <location>
        <begin position="29"/>
        <end position="50"/>
    </location>
</feature>
<dbReference type="EMBL" id="FOLE01000005">
    <property type="protein sequence ID" value="SFC45007.1"/>
    <property type="molecule type" value="Genomic_DNA"/>
</dbReference>
<sequence>MGKFLEYASFTDEGLLSQCTNHSRMMQRAVGLCVWLVILLSATNMAYLGWTVSNSYLVAAFLFFIYGGIMLQIERVMYGSASNKGALFRLMFLLGVTFMLHTVNEYVVYDKEITQTIEENYQQKRLATIEPMTNAVGNYLASKKELQDQLTGLRQQKADLESKLAQEIGGVSFSQKVSGNAGDGQLAGIIKNDIALCEQKIQDLEGRISSTETGFKRDSVAAATKQDILGLSSTPHYSPVERSAALGKAKDKADEYHQTAFELWSKIVIAFSVFFESCVLILKQMVKTDYTDLAKSNQLLAQKNIAIRTEIANAFLDEMVNPSPNSGVIRQDLGYRLVESNIVREQINGDFVNLGKPKEPEYA</sequence>
<feature type="transmembrane region" description="Helical" evidence="2">
    <location>
        <begin position="56"/>
        <end position="74"/>
    </location>
</feature>
<evidence type="ECO:0000313" key="4">
    <source>
        <dbReference type="Proteomes" id="UP000199514"/>
    </source>
</evidence>
<evidence type="ECO:0008006" key="5">
    <source>
        <dbReference type="Google" id="ProtNLM"/>
    </source>
</evidence>
<dbReference type="AlphaFoldDB" id="A0A1I1J8U3"/>
<keyword evidence="2" id="KW-0472">Membrane</keyword>
<dbReference type="RefSeq" id="WP_091512064.1">
    <property type="nucleotide sequence ID" value="NZ_FOLE01000005.1"/>
</dbReference>
<keyword evidence="2" id="KW-1133">Transmembrane helix</keyword>
<feature type="transmembrane region" description="Helical" evidence="2">
    <location>
        <begin position="86"/>
        <end position="103"/>
    </location>
</feature>
<evidence type="ECO:0000256" key="1">
    <source>
        <dbReference type="SAM" id="Coils"/>
    </source>
</evidence>
<proteinExistence type="predicted"/>